<reference evidence="1" key="1">
    <citation type="journal article" date="2000" name="Mol. Cell. Biol.">
        <title>Cell-type-specific regulation of the retinoic acid receptor mediated by the orphan nuclear receptor TLX.</title>
        <authorList>
            <person name="Kobayashi M."/>
            <person name="Yu R.T."/>
            <person name="Yasuda K."/>
            <person name="Umesono K."/>
        </authorList>
    </citation>
    <scope>NUCLEOTIDE SEQUENCE</scope>
</reference>
<accession>Q9DE20</accession>
<evidence type="ECO:0000313" key="1">
    <source>
        <dbReference type="EMBL" id="AAG35366.1"/>
    </source>
</evidence>
<dbReference type="EMBL" id="AF220160">
    <property type="protein sequence ID" value="AAG35366.1"/>
    <property type="molecule type" value="Genomic_DNA"/>
</dbReference>
<sequence length="14" mass="1560">MELGVLLCAIFLHT</sequence>
<organism evidence="1">
    <name type="scientific">Gallus gallus</name>
    <name type="common">Chicken</name>
    <dbReference type="NCBI Taxonomy" id="9031"/>
    <lineage>
        <taxon>Eukaryota</taxon>
        <taxon>Metazoa</taxon>
        <taxon>Chordata</taxon>
        <taxon>Craniata</taxon>
        <taxon>Vertebrata</taxon>
        <taxon>Euteleostomi</taxon>
        <taxon>Archelosauria</taxon>
        <taxon>Archosauria</taxon>
        <taxon>Dinosauria</taxon>
        <taxon>Saurischia</taxon>
        <taxon>Theropoda</taxon>
        <taxon>Coelurosauria</taxon>
        <taxon>Aves</taxon>
        <taxon>Neognathae</taxon>
        <taxon>Galloanserae</taxon>
        <taxon>Galliformes</taxon>
        <taxon>Phasianidae</taxon>
        <taxon>Phasianinae</taxon>
        <taxon>Gallus</taxon>
    </lineage>
</organism>
<proteinExistence type="predicted"/>
<name>Q9DE20_CHICK</name>
<protein>
    <submittedName>
        <fullName evidence="1">UORF5</fullName>
    </submittedName>
</protein>